<feature type="compositionally biased region" description="Basic and acidic residues" evidence="1">
    <location>
        <begin position="270"/>
        <end position="283"/>
    </location>
</feature>
<protein>
    <submittedName>
        <fullName evidence="2">Uncharacterized protein</fullName>
    </submittedName>
</protein>
<dbReference type="GeneID" id="20325193"/>
<dbReference type="AlphaFoldDB" id="A0A074Z0G0"/>
<dbReference type="Proteomes" id="UP000054324">
    <property type="component" value="Unassembled WGS sequence"/>
</dbReference>
<proteinExistence type="predicted"/>
<evidence type="ECO:0000313" key="3">
    <source>
        <dbReference type="Proteomes" id="UP000054324"/>
    </source>
</evidence>
<dbReference type="KEGG" id="ovi:T265_11025"/>
<feature type="region of interest" description="Disordered" evidence="1">
    <location>
        <begin position="169"/>
        <end position="194"/>
    </location>
</feature>
<name>A0A074Z0G0_OPIVI</name>
<dbReference type="OrthoDB" id="18740at2759"/>
<reference evidence="2 3" key="1">
    <citation type="submission" date="2013-11" db="EMBL/GenBank/DDBJ databases">
        <title>Opisthorchis viverrini - life in the bile duct.</title>
        <authorList>
            <person name="Young N.D."/>
            <person name="Nagarajan N."/>
            <person name="Lin S.J."/>
            <person name="Korhonen P.K."/>
            <person name="Jex A.R."/>
            <person name="Hall R.S."/>
            <person name="Safavi-Hemami H."/>
            <person name="Kaewkong W."/>
            <person name="Bertrand D."/>
            <person name="Gao S."/>
            <person name="Seet Q."/>
            <person name="Wongkham S."/>
            <person name="Teh B.T."/>
            <person name="Wongkham C."/>
            <person name="Intapan P.M."/>
            <person name="Maleewong W."/>
            <person name="Yang X."/>
            <person name="Hu M."/>
            <person name="Wang Z."/>
            <person name="Hofmann A."/>
            <person name="Sternberg P.W."/>
            <person name="Tan P."/>
            <person name="Wang J."/>
            <person name="Gasser R.B."/>
        </authorList>
    </citation>
    <scope>NUCLEOTIDE SEQUENCE [LARGE SCALE GENOMIC DNA]</scope>
</reference>
<keyword evidence="3" id="KW-1185">Reference proteome</keyword>
<dbReference type="CTD" id="20325193"/>
<dbReference type="EMBL" id="KL597059">
    <property type="protein sequence ID" value="KER20423.1"/>
    <property type="molecule type" value="Genomic_DNA"/>
</dbReference>
<evidence type="ECO:0000256" key="1">
    <source>
        <dbReference type="SAM" id="MobiDB-lite"/>
    </source>
</evidence>
<feature type="compositionally biased region" description="Basic and acidic residues" evidence="1">
    <location>
        <begin position="172"/>
        <end position="184"/>
    </location>
</feature>
<sequence length="304" mass="34671">MCLRKKEPRLRVTAIFQLNKGPLGWRNIKTVGGLALLGLRKQMMTLEPIYDTSREPAYKYKTLELILCHASQVETFTLLVDFVRALVWHAARLRHPLEQQAAILSPSEYRARLSLFLTAFQRRTWKEPERLVRKSRLSVSPHVLAELEPQHPHGAAVLFQGVCRTLQLPPNPDRKSTNRPRELQQSHYSSAPSRNVDHLCCSRFELLHPRPIRSSDRPTTGALEPSQHWEPLCSCSDRCSLHPTVGAPEPPVGSLPTVAQFDSTNFTAERPTKDGKLKDESTKKQYSQNPQMIARQPPRVLMDR</sequence>
<evidence type="ECO:0000313" key="2">
    <source>
        <dbReference type="EMBL" id="KER20423.1"/>
    </source>
</evidence>
<feature type="region of interest" description="Disordered" evidence="1">
    <location>
        <begin position="246"/>
        <end position="304"/>
    </location>
</feature>
<dbReference type="RefSeq" id="XP_009175827.1">
    <property type="nucleotide sequence ID" value="XM_009177563.1"/>
</dbReference>
<gene>
    <name evidence="2" type="ORF">T265_11025</name>
</gene>
<organism evidence="2 3">
    <name type="scientific">Opisthorchis viverrini</name>
    <name type="common">Southeast Asian liver fluke</name>
    <dbReference type="NCBI Taxonomy" id="6198"/>
    <lineage>
        <taxon>Eukaryota</taxon>
        <taxon>Metazoa</taxon>
        <taxon>Spiralia</taxon>
        <taxon>Lophotrochozoa</taxon>
        <taxon>Platyhelminthes</taxon>
        <taxon>Trematoda</taxon>
        <taxon>Digenea</taxon>
        <taxon>Opisthorchiida</taxon>
        <taxon>Opisthorchiata</taxon>
        <taxon>Opisthorchiidae</taxon>
        <taxon>Opisthorchis</taxon>
    </lineage>
</organism>
<accession>A0A074Z0G0</accession>